<feature type="region of interest" description="Disordered" evidence="1">
    <location>
        <begin position="25"/>
        <end position="53"/>
    </location>
</feature>
<evidence type="ECO:0000259" key="2">
    <source>
        <dbReference type="Pfam" id="PF01966"/>
    </source>
</evidence>
<dbReference type="Proteomes" id="UP001178507">
    <property type="component" value="Unassembled WGS sequence"/>
</dbReference>
<protein>
    <recommendedName>
        <fullName evidence="2">HD domain-containing protein</fullName>
    </recommendedName>
</protein>
<dbReference type="InterPro" id="IPR003607">
    <property type="entry name" value="HD/PDEase_dom"/>
</dbReference>
<dbReference type="InterPro" id="IPR006674">
    <property type="entry name" value="HD_domain"/>
</dbReference>
<name>A0AA36IZY8_9DINO</name>
<comment type="caution">
    <text evidence="3">The sequence shown here is derived from an EMBL/GenBank/DDBJ whole genome shotgun (WGS) entry which is preliminary data.</text>
</comment>
<dbReference type="Gene3D" id="1.10.3210.10">
    <property type="entry name" value="Hypothetical protein af1432"/>
    <property type="match status" value="1"/>
</dbReference>
<dbReference type="InterPro" id="IPR052567">
    <property type="entry name" value="OP_Dioxygenase"/>
</dbReference>
<dbReference type="CDD" id="cd00077">
    <property type="entry name" value="HDc"/>
    <property type="match status" value="1"/>
</dbReference>
<dbReference type="EMBL" id="CAUJNA010003237">
    <property type="protein sequence ID" value="CAJ1396597.1"/>
    <property type="molecule type" value="Genomic_DNA"/>
</dbReference>
<reference evidence="3" key="1">
    <citation type="submission" date="2023-08" db="EMBL/GenBank/DDBJ databases">
        <authorList>
            <person name="Chen Y."/>
            <person name="Shah S."/>
            <person name="Dougan E. K."/>
            <person name="Thang M."/>
            <person name="Chan C."/>
        </authorList>
    </citation>
    <scope>NUCLEOTIDE SEQUENCE</scope>
</reference>
<dbReference type="SUPFAM" id="SSF109604">
    <property type="entry name" value="HD-domain/PDEase-like"/>
    <property type="match status" value="1"/>
</dbReference>
<dbReference type="AlphaFoldDB" id="A0AA36IZY8"/>
<evidence type="ECO:0000256" key="1">
    <source>
        <dbReference type="SAM" id="MobiDB-lite"/>
    </source>
</evidence>
<sequence>MRSQGKTAEIELREEEELLLAREKELQASRVSSPDVEPASAMGTVRKGEDRASFTDLKKARKEDSAAMMAGFNKVASPAQNAERVLQMFRDQKGLNIGCAVDLYEHGLQTATLALRDGADEETVVVALLHDIGEALSPINHGEVAASLLRPYISPENYWILEHHELFQAYYYQDAFELKEKNVRDKFKYSPHFAACERFCERYDSPAFDPAYDSLPLEHFVPMVMRVFNRKPYLASGCDKDSLLNECKLSLAEAYPEPVAS</sequence>
<proteinExistence type="predicted"/>
<accession>A0AA36IZY8</accession>
<evidence type="ECO:0000313" key="4">
    <source>
        <dbReference type="Proteomes" id="UP001178507"/>
    </source>
</evidence>
<keyword evidence="4" id="KW-1185">Reference proteome</keyword>
<dbReference type="Pfam" id="PF01966">
    <property type="entry name" value="HD"/>
    <property type="match status" value="1"/>
</dbReference>
<gene>
    <name evidence="3" type="ORF">EVOR1521_LOCUS20796</name>
</gene>
<organism evidence="3 4">
    <name type="scientific">Effrenium voratum</name>
    <dbReference type="NCBI Taxonomy" id="2562239"/>
    <lineage>
        <taxon>Eukaryota</taxon>
        <taxon>Sar</taxon>
        <taxon>Alveolata</taxon>
        <taxon>Dinophyceae</taxon>
        <taxon>Suessiales</taxon>
        <taxon>Symbiodiniaceae</taxon>
        <taxon>Effrenium</taxon>
    </lineage>
</organism>
<dbReference type="PANTHER" id="PTHR40202">
    <property type="match status" value="1"/>
</dbReference>
<feature type="domain" description="HD" evidence="2">
    <location>
        <begin position="104"/>
        <end position="170"/>
    </location>
</feature>
<dbReference type="PANTHER" id="PTHR40202:SF1">
    <property type="entry name" value="HD DOMAIN-CONTAINING PROTEIN"/>
    <property type="match status" value="1"/>
</dbReference>
<evidence type="ECO:0000313" key="3">
    <source>
        <dbReference type="EMBL" id="CAJ1396597.1"/>
    </source>
</evidence>